<evidence type="ECO:0000313" key="2">
    <source>
        <dbReference type="EMBL" id="GAA0923619.1"/>
    </source>
</evidence>
<feature type="transmembrane region" description="Helical" evidence="1">
    <location>
        <begin position="131"/>
        <end position="151"/>
    </location>
</feature>
<keyword evidence="1" id="KW-1133">Transmembrane helix</keyword>
<evidence type="ECO:0008006" key="4">
    <source>
        <dbReference type="Google" id="ProtNLM"/>
    </source>
</evidence>
<keyword evidence="1" id="KW-0472">Membrane</keyword>
<reference evidence="2 3" key="1">
    <citation type="journal article" date="2019" name="Int. J. Syst. Evol. Microbiol.">
        <title>The Global Catalogue of Microorganisms (GCM) 10K type strain sequencing project: providing services to taxonomists for standard genome sequencing and annotation.</title>
        <authorList>
            <consortium name="The Broad Institute Genomics Platform"/>
            <consortium name="The Broad Institute Genome Sequencing Center for Infectious Disease"/>
            <person name="Wu L."/>
            <person name="Ma J."/>
        </authorList>
    </citation>
    <scope>NUCLEOTIDE SEQUENCE [LARGE SCALE GENOMIC DNA]</scope>
    <source>
        <strain evidence="2 3">JCM 11136</strain>
    </source>
</reference>
<dbReference type="Proteomes" id="UP001501578">
    <property type="component" value="Unassembled WGS sequence"/>
</dbReference>
<accession>A0ABN1P6N0</accession>
<feature type="transmembrane region" description="Helical" evidence="1">
    <location>
        <begin position="83"/>
        <end position="103"/>
    </location>
</feature>
<name>A0ABN1P6N0_9ACTN</name>
<evidence type="ECO:0000313" key="3">
    <source>
        <dbReference type="Proteomes" id="UP001501578"/>
    </source>
</evidence>
<organism evidence="2 3">
    <name type="scientific">Nonomuraea longicatena</name>
    <dbReference type="NCBI Taxonomy" id="83682"/>
    <lineage>
        <taxon>Bacteria</taxon>
        <taxon>Bacillati</taxon>
        <taxon>Actinomycetota</taxon>
        <taxon>Actinomycetes</taxon>
        <taxon>Streptosporangiales</taxon>
        <taxon>Streptosporangiaceae</taxon>
        <taxon>Nonomuraea</taxon>
    </lineage>
</organism>
<sequence>MRPVRAFTLTVLILAALGVLAGLLWSHLSPRAPYTVAGTETVLADPSTQALIAADGWFAVVTGGLGLASGLAVWLLNRREGQLEALLGLCVGGALAAFLAYWAGSTFTLGVVTVEAAAQPGLKVVPGSLDLTARGVLVSWPLAAVFVFGLLEGLHGYRESPLRNPMGL</sequence>
<dbReference type="EMBL" id="BAAAHQ010000010">
    <property type="protein sequence ID" value="GAA0923619.1"/>
    <property type="molecule type" value="Genomic_DNA"/>
</dbReference>
<gene>
    <name evidence="2" type="ORF">GCM10009560_23600</name>
</gene>
<keyword evidence="3" id="KW-1185">Reference proteome</keyword>
<evidence type="ECO:0000256" key="1">
    <source>
        <dbReference type="SAM" id="Phobius"/>
    </source>
</evidence>
<protein>
    <recommendedName>
        <fullName evidence="4">DUF2567 domain-containing protein</fullName>
    </recommendedName>
</protein>
<comment type="caution">
    <text evidence="2">The sequence shown here is derived from an EMBL/GenBank/DDBJ whole genome shotgun (WGS) entry which is preliminary data.</text>
</comment>
<keyword evidence="1" id="KW-0812">Transmembrane</keyword>
<proteinExistence type="predicted"/>
<feature type="transmembrane region" description="Helical" evidence="1">
    <location>
        <begin position="56"/>
        <end position="76"/>
    </location>
</feature>